<keyword evidence="2" id="KW-1185">Reference proteome</keyword>
<accession>A0ABV9RMJ7</accession>
<organism evidence="1 2">
    <name type="scientific">Actinomycetospora chibensis</name>
    <dbReference type="NCBI Taxonomy" id="663606"/>
    <lineage>
        <taxon>Bacteria</taxon>
        <taxon>Bacillati</taxon>
        <taxon>Actinomycetota</taxon>
        <taxon>Actinomycetes</taxon>
        <taxon>Pseudonocardiales</taxon>
        <taxon>Pseudonocardiaceae</taxon>
        <taxon>Actinomycetospora</taxon>
    </lineage>
</organism>
<sequence>MMTDQPSVRESQDNLLKQAAKILRTRYELGKGYADVSSAEAADLVVTLEATASATNRTDGVDREEAIALAHRLVDDDQPEISPMWPSASVERRPG</sequence>
<dbReference type="EMBL" id="JBHSIM010000041">
    <property type="protein sequence ID" value="MFC4834744.1"/>
    <property type="molecule type" value="Genomic_DNA"/>
</dbReference>
<reference evidence="2" key="1">
    <citation type="journal article" date="2019" name="Int. J. Syst. Evol. Microbiol.">
        <title>The Global Catalogue of Microorganisms (GCM) 10K type strain sequencing project: providing services to taxonomists for standard genome sequencing and annotation.</title>
        <authorList>
            <consortium name="The Broad Institute Genomics Platform"/>
            <consortium name="The Broad Institute Genome Sequencing Center for Infectious Disease"/>
            <person name="Wu L."/>
            <person name="Ma J."/>
        </authorList>
    </citation>
    <scope>NUCLEOTIDE SEQUENCE [LARGE SCALE GENOMIC DNA]</scope>
    <source>
        <strain evidence="2">CCUG 50347</strain>
    </source>
</reference>
<proteinExistence type="predicted"/>
<evidence type="ECO:0000313" key="2">
    <source>
        <dbReference type="Proteomes" id="UP001595909"/>
    </source>
</evidence>
<protein>
    <submittedName>
        <fullName evidence="1">Uncharacterized protein</fullName>
    </submittedName>
</protein>
<dbReference type="Proteomes" id="UP001595909">
    <property type="component" value="Unassembled WGS sequence"/>
</dbReference>
<name>A0ABV9RMJ7_9PSEU</name>
<evidence type="ECO:0000313" key="1">
    <source>
        <dbReference type="EMBL" id="MFC4834744.1"/>
    </source>
</evidence>
<comment type="caution">
    <text evidence="1">The sequence shown here is derived from an EMBL/GenBank/DDBJ whole genome shotgun (WGS) entry which is preliminary data.</text>
</comment>
<dbReference type="RefSeq" id="WP_274191239.1">
    <property type="nucleotide sequence ID" value="NZ_BAABHN010000041.1"/>
</dbReference>
<gene>
    <name evidence="1" type="ORF">ACFPEL_20185</name>
</gene>